<feature type="domain" description="Gfd2/YDR514C-like C-terminal" evidence="2">
    <location>
        <begin position="371"/>
        <end position="589"/>
    </location>
</feature>
<proteinExistence type="predicted"/>
<dbReference type="RefSeq" id="XP_018265811.1">
    <property type="nucleotide sequence ID" value="XM_018405530.1"/>
</dbReference>
<dbReference type="PANTHER" id="PTHR28083">
    <property type="entry name" value="GOOD FOR FULL DBP5 ACTIVITY PROTEIN 2"/>
    <property type="match status" value="1"/>
</dbReference>
<evidence type="ECO:0000256" key="1">
    <source>
        <dbReference type="SAM" id="MobiDB-lite"/>
    </source>
</evidence>
<reference evidence="3" key="1">
    <citation type="submission" date="2013-07" db="EMBL/GenBank/DDBJ databases">
        <title>The Genome Sequence of Cryptococcus dejecticola CBS10117.</title>
        <authorList>
            <consortium name="The Broad Institute Genome Sequencing Platform"/>
            <person name="Cuomo C."/>
            <person name="Litvintseva A."/>
            <person name="Chen Y."/>
            <person name="Heitman J."/>
            <person name="Sun S."/>
            <person name="Springer D."/>
            <person name="Dromer F."/>
            <person name="Young S.K."/>
            <person name="Zeng Q."/>
            <person name="Gargeya S."/>
            <person name="Fitzgerald M."/>
            <person name="Abouelleil A."/>
            <person name="Alvarado L."/>
            <person name="Berlin A.M."/>
            <person name="Chapman S.B."/>
            <person name="Dewar J."/>
            <person name="Goldberg J."/>
            <person name="Griggs A."/>
            <person name="Gujja S."/>
            <person name="Hansen M."/>
            <person name="Howarth C."/>
            <person name="Imamovic A."/>
            <person name="Larimer J."/>
            <person name="McCowan C."/>
            <person name="Murphy C."/>
            <person name="Pearson M."/>
            <person name="Priest M."/>
            <person name="Roberts A."/>
            <person name="Saif S."/>
            <person name="Shea T."/>
            <person name="Sykes S."/>
            <person name="Wortman J."/>
            <person name="Nusbaum C."/>
            <person name="Birren B."/>
        </authorList>
    </citation>
    <scope>NUCLEOTIDE SEQUENCE [LARGE SCALE GENOMIC DNA]</scope>
    <source>
        <strain evidence="3">CBS 10117</strain>
    </source>
</reference>
<accession>A0A1A6AD39</accession>
<reference evidence="4" key="3">
    <citation type="submission" date="2024-02" db="EMBL/GenBank/DDBJ databases">
        <title>Comparative genomics of Cryptococcus and Kwoniella reveals pathogenesis evolution and contrasting modes of karyotype evolution via chromosome fusion or intercentromeric recombination.</title>
        <authorList>
            <person name="Coelho M.A."/>
            <person name="David-Palma M."/>
            <person name="Shea T."/>
            <person name="Bowers K."/>
            <person name="McGinley-Smith S."/>
            <person name="Mohammad A.W."/>
            <person name="Gnirke A."/>
            <person name="Yurkov A.M."/>
            <person name="Nowrousian M."/>
            <person name="Sun S."/>
            <person name="Cuomo C.A."/>
            <person name="Heitman J."/>
        </authorList>
    </citation>
    <scope>NUCLEOTIDE SEQUENCE</scope>
    <source>
        <strain evidence="4">CBS 10117</strain>
    </source>
</reference>
<dbReference type="PANTHER" id="PTHR28083:SF1">
    <property type="entry name" value="GOOD FOR FULL DBP5 ACTIVITY PROTEIN 2"/>
    <property type="match status" value="1"/>
</dbReference>
<name>A0A1A6AD39_9TREE</name>
<feature type="compositionally biased region" description="Polar residues" evidence="1">
    <location>
        <begin position="257"/>
        <end position="295"/>
    </location>
</feature>
<evidence type="ECO:0000313" key="4">
    <source>
        <dbReference type="EMBL" id="WWC59131.1"/>
    </source>
</evidence>
<dbReference type="AlphaFoldDB" id="A0A1A6AD39"/>
<protein>
    <recommendedName>
        <fullName evidence="2">Gfd2/YDR514C-like C-terminal domain-containing protein</fullName>
    </recommendedName>
</protein>
<dbReference type="GeneID" id="28965884"/>
<feature type="compositionally biased region" description="Basic and acidic residues" evidence="1">
    <location>
        <begin position="222"/>
        <end position="238"/>
    </location>
</feature>
<dbReference type="InterPro" id="IPR048519">
    <property type="entry name" value="Gfd2/YDR514C-like_C"/>
</dbReference>
<dbReference type="Proteomes" id="UP000078595">
    <property type="component" value="Chromosome 2"/>
</dbReference>
<evidence type="ECO:0000259" key="2">
    <source>
        <dbReference type="Pfam" id="PF21762"/>
    </source>
</evidence>
<dbReference type="STRING" id="1296121.A0A1A6AD39"/>
<gene>
    <name evidence="3" type="ORF">I303_02185</name>
    <name evidence="4" type="ORF">I303_101679</name>
</gene>
<dbReference type="OrthoDB" id="5953249at2759"/>
<dbReference type="EMBL" id="CP144531">
    <property type="protein sequence ID" value="WWC59131.1"/>
    <property type="molecule type" value="Genomic_DNA"/>
</dbReference>
<dbReference type="GO" id="GO:0005634">
    <property type="term" value="C:nucleus"/>
    <property type="evidence" value="ECO:0007669"/>
    <property type="project" value="TreeGrafter"/>
</dbReference>
<feature type="region of interest" description="Disordered" evidence="1">
    <location>
        <begin position="343"/>
        <end position="362"/>
    </location>
</feature>
<dbReference type="VEuPathDB" id="FungiDB:I303_02185"/>
<feature type="region of interest" description="Disordered" evidence="1">
    <location>
        <begin position="209"/>
        <end position="310"/>
    </location>
</feature>
<dbReference type="KEGG" id="kdj:28965884"/>
<evidence type="ECO:0000313" key="5">
    <source>
        <dbReference type="Proteomes" id="UP000078595"/>
    </source>
</evidence>
<keyword evidence="5" id="KW-1185">Reference proteome</keyword>
<reference evidence="4" key="2">
    <citation type="submission" date="2013-07" db="EMBL/GenBank/DDBJ databases">
        <authorList>
            <consortium name="The Broad Institute Genome Sequencing Platform"/>
            <person name="Cuomo C."/>
            <person name="Litvintseva A."/>
            <person name="Chen Y."/>
            <person name="Heitman J."/>
            <person name="Sun S."/>
            <person name="Springer D."/>
            <person name="Dromer F."/>
            <person name="Young S.K."/>
            <person name="Zeng Q."/>
            <person name="Gargeya S."/>
            <person name="Fitzgerald M."/>
            <person name="Abouelleil A."/>
            <person name="Alvarado L."/>
            <person name="Berlin A.M."/>
            <person name="Chapman S.B."/>
            <person name="Dewar J."/>
            <person name="Goldberg J."/>
            <person name="Griggs A."/>
            <person name="Gujja S."/>
            <person name="Hansen M."/>
            <person name="Howarth C."/>
            <person name="Imamovic A."/>
            <person name="Larimer J."/>
            <person name="McCowan C."/>
            <person name="Murphy C."/>
            <person name="Pearson M."/>
            <person name="Priest M."/>
            <person name="Roberts A."/>
            <person name="Saif S."/>
            <person name="Shea T."/>
            <person name="Sykes S."/>
            <person name="Wortman J."/>
            <person name="Nusbaum C."/>
            <person name="Birren B."/>
        </authorList>
    </citation>
    <scope>NUCLEOTIDE SEQUENCE</scope>
    <source>
        <strain evidence="4">CBS 10117</strain>
    </source>
</reference>
<dbReference type="Pfam" id="PF21762">
    <property type="entry name" value="DEDDh_C"/>
    <property type="match status" value="1"/>
</dbReference>
<dbReference type="EMBL" id="KI894028">
    <property type="protein sequence ID" value="OBR87969.1"/>
    <property type="molecule type" value="Genomic_DNA"/>
</dbReference>
<organism evidence="3">
    <name type="scientific">Kwoniella dejecticola CBS 10117</name>
    <dbReference type="NCBI Taxonomy" id="1296121"/>
    <lineage>
        <taxon>Eukaryota</taxon>
        <taxon>Fungi</taxon>
        <taxon>Dikarya</taxon>
        <taxon>Basidiomycota</taxon>
        <taxon>Agaricomycotina</taxon>
        <taxon>Tremellomycetes</taxon>
        <taxon>Tremellales</taxon>
        <taxon>Cryptococcaceae</taxon>
        <taxon>Kwoniella</taxon>
    </lineage>
</organism>
<feature type="region of interest" description="Disordered" evidence="1">
    <location>
        <begin position="124"/>
        <end position="144"/>
    </location>
</feature>
<dbReference type="InterPro" id="IPR040151">
    <property type="entry name" value="Gfd2/YDR514C-like"/>
</dbReference>
<sequence>MLEESAKSGDDGPEKALSTEGLELVTDGYYRHNDIAFKYLRKLDRQHANAIGPLLRIDALVHPDHPLRSPGDEGITLYIGIDKFGKPRLLWKIQQLQYLQYYIHEMRLTTPSWIEYHRKRQDLGQEKAGQEADEELPHPPLEEGKDDWVPLPRYPIRARDLVSITPMTFNNAYVLRKMAALLVREGKSVVRDIKNALEAKTYDRNYWEAKKDDFTPGPGLRKGPERQGRSDAARGRLEDENDGTGWGGFPLKDATRASGQDNAEGKSSSNSFFTYQTQSGVESIQQNPGVSSTPAAVSEDALASPSSQSGISTPFDEIGTSYYLHCQEAFTTAISGGLLASMPASQQPSHHEDEEEVSPMDIPPNIGRSLFIALCVTKWEKNPRIVTEIGWSAIWWQEAIPGSQVSGGYEEMTECGHYIVQEHLIDKRNKDTQPDYKDDFLYGESLPISEGKIREVIKRQIQDLSAKAGKGPIYIVTHTPEGEEMDWKSIGLDVSSTAINQQPDGWDVPPYLCAAGCGSVFVINTATLFGSIENVPYNSIDGVKYAGRTKRSLQNTALVMCGDNPDKKPEKCGNAGNDAVYTLAIFVEMMTSPPLPELREDYASGHFPRPRVVDTQQDHQNSADHDLADDLESCDQELSARVDATHEEYDYDDDEDFLEDEMIKGIFYEDEEGNIVELIE</sequence>
<evidence type="ECO:0000313" key="3">
    <source>
        <dbReference type="EMBL" id="OBR87969.1"/>
    </source>
</evidence>